<dbReference type="OrthoDB" id="7791317at2759"/>
<accession>A0A9Q0MZE4</accession>
<evidence type="ECO:0000313" key="1">
    <source>
        <dbReference type="EMBL" id="KAJ6639980.1"/>
    </source>
</evidence>
<comment type="caution">
    <text evidence="1">The sequence shown here is derived from an EMBL/GenBank/DDBJ whole genome shotgun (WGS) entry which is preliminary data.</text>
</comment>
<keyword evidence="2" id="KW-1185">Reference proteome</keyword>
<proteinExistence type="predicted"/>
<sequence length="217" mass="24931">MLFRKRKISTPSDDLFTTINGTKIKFQNSNKYIGYHFKPNLKHNDQVDHSLTKATVALRTLYPILKVKNGICPKVKTKVYMAIIRPALIYGIPANGQRGMIQVIVDACVLNDYTKYNGACEMQRESTNSPIIKNEDTSSAEHTNNEAFTINVEDDDEDVETIFNSLFQWMRGMPEFEEIEYKELDFRVLQKYNSGTYTSEYYITCFQIASKGNFIAS</sequence>
<protein>
    <submittedName>
        <fullName evidence="1">Uncharacterized protein</fullName>
    </submittedName>
</protein>
<name>A0A9Q0MZE4_9DIPT</name>
<dbReference type="EMBL" id="WJQU01000003">
    <property type="protein sequence ID" value="KAJ6639980.1"/>
    <property type="molecule type" value="Genomic_DNA"/>
</dbReference>
<dbReference type="Proteomes" id="UP001151699">
    <property type="component" value="Chromosome X"/>
</dbReference>
<organism evidence="1 2">
    <name type="scientific">Pseudolycoriella hygida</name>
    <dbReference type="NCBI Taxonomy" id="35572"/>
    <lineage>
        <taxon>Eukaryota</taxon>
        <taxon>Metazoa</taxon>
        <taxon>Ecdysozoa</taxon>
        <taxon>Arthropoda</taxon>
        <taxon>Hexapoda</taxon>
        <taxon>Insecta</taxon>
        <taxon>Pterygota</taxon>
        <taxon>Neoptera</taxon>
        <taxon>Endopterygota</taxon>
        <taxon>Diptera</taxon>
        <taxon>Nematocera</taxon>
        <taxon>Sciaroidea</taxon>
        <taxon>Sciaridae</taxon>
        <taxon>Pseudolycoriella</taxon>
    </lineage>
</organism>
<gene>
    <name evidence="1" type="ORF">Bhyg_12728</name>
</gene>
<evidence type="ECO:0000313" key="2">
    <source>
        <dbReference type="Proteomes" id="UP001151699"/>
    </source>
</evidence>
<dbReference type="AlphaFoldDB" id="A0A9Q0MZE4"/>
<reference evidence="1" key="1">
    <citation type="submission" date="2022-07" db="EMBL/GenBank/DDBJ databases">
        <authorList>
            <person name="Trinca V."/>
            <person name="Uliana J.V.C."/>
            <person name="Torres T.T."/>
            <person name="Ward R.J."/>
            <person name="Monesi N."/>
        </authorList>
    </citation>
    <scope>NUCLEOTIDE SEQUENCE</scope>
    <source>
        <strain evidence="1">HSMRA1968</strain>
        <tissue evidence="1">Whole embryos</tissue>
    </source>
</reference>